<dbReference type="PROSITE" id="PS50287">
    <property type="entry name" value="SRCR_2"/>
    <property type="match status" value="1"/>
</dbReference>
<accession>A0A150G1I3</accession>
<dbReference type="GO" id="GO:0016020">
    <property type="term" value="C:membrane"/>
    <property type="evidence" value="ECO:0007669"/>
    <property type="project" value="InterPro"/>
</dbReference>
<feature type="domain" description="SRCR" evidence="3">
    <location>
        <begin position="24"/>
        <end position="157"/>
    </location>
</feature>
<keyword evidence="1" id="KW-1015">Disulfide bond</keyword>
<proteinExistence type="predicted"/>
<dbReference type="SMART" id="SM00202">
    <property type="entry name" value="SR"/>
    <property type="match status" value="1"/>
</dbReference>
<dbReference type="Proteomes" id="UP000075714">
    <property type="component" value="Unassembled WGS sequence"/>
</dbReference>
<evidence type="ECO:0000259" key="3">
    <source>
        <dbReference type="PROSITE" id="PS50287"/>
    </source>
</evidence>
<dbReference type="SUPFAM" id="SSF56487">
    <property type="entry name" value="SRCR-like"/>
    <property type="match status" value="1"/>
</dbReference>
<evidence type="ECO:0000256" key="1">
    <source>
        <dbReference type="ARBA" id="ARBA00023157"/>
    </source>
</evidence>
<dbReference type="Pfam" id="PF00530">
    <property type="entry name" value="SRCR"/>
    <property type="match status" value="1"/>
</dbReference>
<dbReference type="AlphaFoldDB" id="A0A150G1I3"/>
<sequence>MIIRVAPPADDDATESASGPESPDRAISAPPSAGRLEAYNTASRRWVPLCAGPWWTDRTATVACRQLGYASGKAVAEEHDARSGGARRRQKSALESVGKALLPTGGGAAGCEGSEELLWHCADVVDAVSKQLREESQGGTAAGRGGRCSHIARVACVA</sequence>
<gene>
    <name evidence="4" type="ORF">GPECTOR_100g3</name>
</gene>
<organism evidence="4 5">
    <name type="scientific">Gonium pectorale</name>
    <name type="common">Green alga</name>
    <dbReference type="NCBI Taxonomy" id="33097"/>
    <lineage>
        <taxon>Eukaryota</taxon>
        <taxon>Viridiplantae</taxon>
        <taxon>Chlorophyta</taxon>
        <taxon>core chlorophytes</taxon>
        <taxon>Chlorophyceae</taxon>
        <taxon>CS clade</taxon>
        <taxon>Chlamydomonadales</taxon>
        <taxon>Volvocaceae</taxon>
        <taxon>Gonium</taxon>
    </lineage>
</organism>
<keyword evidence="5" id="KW-1185">Reference proteome</keyword>
<dbReference type="InterPro" id="IPR036772">
    <property type="entry name" value="SRCR-like_dom_sf"/>
</dbReference>
<reference evidence="5" key="1">
    <citation type="journal article" date="2016" name="Nat. Commun.">
        <title>The Gonium pectorale genome demonstrates co-option of cell cycle regulation during the evolution of multicellularity.</title>
        <authorList>
            <person name="Hanschen E.R."/>
            <person name="Marriage T.N."/>
            <person name="Ferris P.J."/>
            <person name="Hamaji T."/>
            <person name="Toyoda A."/>
            <person name="Fujiyama A."/>
            <person name="Neme R."/>
            <person name="Noguchi H."/>
            <person name="Minakuchi Y."/>
            <person name="Suzuki M."/>
            <person name="Kawai-Toyooka H."/>
            <person name="Smith D.R."/>
            <person name="Sparks H."/>
            <person name="Anderson J."/>
            <person name="Bakaric R."/>
            <person name="Luria V."/>
            <person name="Karger A."/>
            <person name="Kirschner M.W."/>
            <person name="Durand P.M."/>
            <person name="Michod R.E."/>
            <person name="Nozaki H."/>
            <person name="Olson B.J."/>
        </authorList>
    </citation>
    <scope>NUCLEOTIDE SEQUENCE [LARGE SCALE GENOMIC DNA]</scope>
    <source>
        <strain evidence="5">NIES-2863</strain>
    </source>
</reference>
<name>A0A150G1I3_GONPE</name>
<evidence type="ECO:0000313" key="4">
    <source>
        <dbReference type="EMBL" id="KXZ43150.1"/>
    </source>
</evidence>
<feature type="region of interest" description="Disordered" evidence="2">
    <location>
        <begin position="1"/>
        <end position="32"/>
    </location>
</feature>
<dbReference type="EMBL" id="LSYV01000101">
    <property type="protein sequence ID" value="KXZ43150.1"/>
    <property type="molecule type" value="Genomic_DNA"/>
</dbReference>
<dbReference type="Gene3D" id="3.10.250.10">
    <property type="entry name" value="SRCR-like domain"/>
    <property type="match status" value="1"/>
</dbReference>
<evidence type="ECO:0000313" key="5">
    <source>
        <dbReference type="Proteomes" id="UP000075714"/>
    </source>
</evidence>
<comment type="caution">
    <text evidence="4">The sequence shown here is derived from an EMBL/GenBank/DDBJ whole genome shotgun (WGS) entry which is preliminary data.</text>
</comment>
<evidence type="ECO:0000256" key="2">
    <source>
        <dbReference type="SAM" id="MobiDB-lite"/>
    </source>
</evidence>
<dbReference type="InterPro" id="IPR001190">
    <property type="entry name" value="SRCR"/>
</dbReference>
<protein>
    <recommendedName>
        <fullName evidence="3">SRCR domain-containing protein</fullName>
    </recommendedName>
</protein>